<dbReference type="EMBL" id="WKFB01000039">
    <property type="protein sequence ID" value="KAF6738035.1"/>
    <property type="molecule type" value="Genomic_DNA"/>
</dbReference>
<evidence type="ECO:0000313" key="2">
    <source>
        <dbReference type="Proteomes" id="UP000646548"/>
    </source>
</evidence>
<dbReference type="GO" id="GO:0000463">
    <property type="term" value="P:maturation of LSU-rRNA from tricistronic rRNA transcript (SSU-rRNA, 5.8S rRNA, LSU-rRNA)"/>
    <property type="evidence" value="ECO:0007669"/>
    <property type="project" value="TreeGrafter"/>
</dbReference>
<dbReference type="GO" id="GO:0030687">
    <property type="term" value="C:preribosome, large subunit precursor"/>
    <property type="evidence" value="ECO:0007669"/>
    <property type="project" value="TreeGrafter"/>
</dbReference>
<dbReference type="GO" id="GO:0000466">
    <property type="term" value="P:maturation of 5.8S rRNA from tricistronic rRNA transcript (SSU-rRNA, 5.8S rRNA, LSU-rRNA)"/>
    <property type="evidence" value="ECO:0007669"/>
    <property type="project" value="TreeGrafter"/>
</dbReference>
<dbReference type="InterPro" id="IPR036322">
    <property type="entry name" value="WD40_repeat_dom_sf"/>
</dbReference>
<proteinExistence type="predicted"/>
<gene>
    <name evidence="1" type="ORF">FQA47_014900</name>
</gene>
<dbReference type="Gene3D" id="2.130.10.10">
    <property type="entry name" value="YVTN repeat-like/Quinoprotein amine dehydrogenase"/>
    <property type="match status" value="1"/>
</dbReference>
<comment type="caution">
    <text evidence="1">The sequence shown here is derived from an EMBL/GenBank/DDBJ whole genome shotgun (WGS) entry which is preliminary data.</text>
</comment>
<evidence type="ECO:0000313" key="1">
    <source>
        <dbReference type="EMBL" id="KAF6738035.1"/>
    </source>
</evidence>
<name>A0A834FPL1_ORYME</name>
<dbReference type="PANTHER" id="PTHR19855:SF11">
    <property type="entry name" value="RIBOSOME BIOGENESIS PROTEIN WDR12"/>
    <property type="match status" value="1"/>
</dbReference>
<dbReference type="AlphaFoldDB" id="A0A834FPL1"/>
<organism evidence="1 2">
    <name type="scientific">Oryzias melastigma</name>
    <name type="common">Marine medaka</name>
    <dbReference type="NCBI Taxonomy" id="30732"/>
    <lineage>
        <taxon>Eukaryota</taxon>
        <taxon>Metazoa</taxon>
        <taxon>Chordata</taxon>
        <taxon>Craniata</taxon>
        <taxon>Vertebrata</taxon>
        <taxon>Euteleostomi</taxon>
        <taxon>Actinopterygii</taxon>
        <taxon>Neopterygii</taxon>
        <taxon>Teleostei</taxon>
        <taxon>Neoteleostei</taxon>
        <taxon>Acanthomorphata</taxon>
        <taxon>Ovalentaria</taxon>
        <taxon>Atherinomorphae</taxon>
        <taxon>Beloniformes</taxon>
        <taxon>Adrianichthyidae</taxon>
        <taxon>Oryziinae</taxon>
        <taxon>Oryzias</taxon>
    </lineage>
</organism>
<sequence length="175" mass="19565">MSRSYRRGSSPRTKGMQLMTFRSPSQLPLKWKTSAISSTSCWRAKNASHSKVEFDFLVRGQFLRMPLSSHMDTEGISSEDVVEIEILTGSYDKTARIWSVDGKAVMTVAGHLDVVKDATWVRRDGLTSLLLTASLDQTVLLWEWNSERNKVKARHCCRGHTGSVDTVSTDPTGSK</sequence>
<dbReference type="InterPro" id="IPR001680">
    <property type="entry name" value="WD40_rpt"/>
</dbReference>
<dbReference type="Proteomes" id="UP000646548">
    <property type="component" value="Unassembled WGS sequence"/>
</dbReference>
<dbReference type="PANTHER" id="PTHR19855">
    <property type="entry name" value="WD40 REPEAT PROTEIN 12, 37"/>
    <property type="match status" value="1"/>
</dbReference>
<protein>
    <submittedName>
        <fullName evidence="1">Ribosome biogenesis protein wdr12</fullName>
    </submittedName>
</protein>
<accession>A0A834FPL1</accession>
<feature type="non-terminal residue" evidence="1">
    <location>
        <position position="175"/>
    </location>
</feature>
<reference evidence="1" key="1">
    <citation type="journal article" name="BMC Genomics">
        <title>Long-read sequencing and de novo genome assembly of marine medaka (Oryzias melastigma).</title>
        <authorList>
            <person name="Liang P."/>
            <person name="Saqib H.S.A."/>
            <person name="Ni X."/>
            <person name="Shen Y."/>
        </authorList>
    </citation>
    <scope>NUCLEOTIDE SEQUENCE</scope>
    <source>
        <strain evidence="1">Bigg-433</strain>
    </source>
</reference>
<dbReference type="SUPFAM" id="SSF50978">
    <property type="entry name" value="WD40 repeat-like"/>
    <property type="match status" value="1"/>
</dbReference>
<dbReference type="InterPro" id="IPR015943">
    <property type="entry name" value="WD40/YVTN_repeat-like_dom_sf"/>
</dbReference>
<dbReference type="GO" id="GO:0070545">
    <property type="term" value="C:PeBoW complex"/>
    <property type="evidence" value="ECO:0007669"/>
    <property type="project" value="TreeGrafter"/>
</dbReference>
<dbReference type="Pfam" id="PF00400">
    <property type="entry name" value="WD40"/>
    <property type="match status" value="2"/>
</dbReference>